<name>A0A4Z0V4A2_9BACT</name>
<dbReference type="AlphaFoldDB" id="A0A4Z0V4A2"/>
<evidence type="ECO:0000256" key="2">
    <source>
        <dbReference type="ARBA" id="ARBA00022670"/>
    </source>
</evidence>
<keyword evidence="2 5" id="KW-0645">Protease</keyword>
<dbReference type="NCBIfam" id="TIGR00225">
    <property type="entry name" value="prc"/>
    <property type="match status" value="1"/>
</dbReference>
<dbReference type="GO" id="GO:0008236">
    <property type="term" value="F:serine-type peptidase activity"/>
    <property type="evidence" value="ECO:0007669"/>
    <property type="project" value="UniProtKB-KW"/>
</dbReference>
<evidence type="ECO:0000256" key="6">
    <source>
        <dbReference type="SAM" id="Phobius"/>
    </source>
</evidence>
<reference evidence="8 9" key="1">
    <citation type="submission" date="2019-02" db="EMBL/GenBank/DDBJ databases">
        <title>Isolation and identification of novel species under the genus Muribaculum.</title>
        <authorList>
            <person name="Miyake S."/>
            <person name="Ding Y."/>
            <person name="Low A."/>
            <person name="Soh M."/>
            <person name="Seedorf H."/>
        </authorList>
    </citation>
    <scope>NUCLEOTIDE SEQUENCE [LARGE SCALE GENOMIC DNA]</scope>
    <source>
        <strain evidence="8 9">TLL-A3</strain>
    </source>
</reference>
<dbReference type="PROSITE" id="PS50106">
    <property type="entry name" value="PDZ"/>
    <property type="match status" value="1"/>
</dbReference>
<proteinExistence type="inferred from homology"/>
<feature type="domain" description="PDZ" evidence="7">
    <location>
        <begin position="87"/>
        <end position="144"/>
    </location>
</feature>
<dbReference type="Pfam" id="PF13180">
    <property type="entry name" value="PDZ_2"/>
    <property type="match status" value="1"/>
</dbReference>
<dbReference type="RefSeq" id="WP_135472114.1">
    <property type="nucleotide sequence ID" value="NZ_CASCNC010000039.1"/>
</dbReference>
<dbReference type="Gene3D" id="3.90.226.10">
    <property type="entry name" value="2-enoyl-CoA Hydratase, Chain A, domain 1"/>
    <property type="match status" value="1"/>
</dbReference>
<keyword evidence="9" id="KW-1185">Reference proteome</keyword>
<dbReference type="EMBL" id="SJSA01000002">
    <property type="protein sequence ID" value="TGG36375.1"/>
    <property type="molecule type" value="Genomic_DNA"/>
</dbReference>
<protein>
    <submittedName>
        <fullName evidence="8">S41 family peptidase</fullName>
    </submittedName>
</protein>
<dbReference type="GO" id="GO:0030288">
    <property type="term" value="C:outer membrane-bounded periplasmic space"/>
    <property type="evidence" value="ECO:0007669"/>
    <property type="project" value="TreeGrafter"/>
</dbReference>
<evidence type="ECO:0000256" key="1">
    <source>
        <dbReference type="ARBA" id="ARBA00009179"/>
    </source>
</evidence>
<dbReference type="CDD" id="cd06782">
    <property type="entry name" value="cpPDZ_CPP-like"/>
    <property type="match status" value="1"/>
</dbReference>
<keyword evidence="6" id="KW-0812">Transmembrane</keyword>
<dbReference type="Pfam" id="PF03572">
    <property type="entry name" value="Peptidase_S41"/>
    <property type="match status" value="1"/>
</dbReference>
<accession>A0A4Z0V4A2</accession>
<dbReference type="GO" id="GO:0007165">
    <property type="term" value="P:signal transduction"/>
    <property type="evidence" value="ECO:0007669"/>
    <property type="project" value="TreeGrafter"/>
</dbReference>
<evidence type="ECO:0000256" key="5">
    <source>
        <dbReference type="RuleBase" id="RU004404"/>
    </source>
</evidence>
<keyword evidence="3 5" id="KW-0378">Hydrolase</keyword>
<dbReference type="Proteomes" id="UP000297635">
    <property type="component" value="Unassembled WGS sequence"/>
</dbReference>
<dbReference type="GeneID" id="82150304"/>
<dbReference type="GO" id="GO:0004175">
    <property type="term" value="F:endopeptidase activity"/>
    <property type="evidence" value="ECO:0007669"/>
    <property type="project" value="TreeGrafter"/>
</dbReference>
<dbReference type="InterPro" id="IPR005151">
    <property type="entry name" value="Tail-specific_protease"/>
</dbReference>
<dbReference type="PANTHER" id="PTHR32060:SF30">
    <property type="entry name" value="CARBOXY-TERMINAL PROCESSING PROTEASE CTPA"/>
    <property type="match status" value="1"/>
</dbReference>
<evidence type="ECO:0000313" key="8">
    <source>
        <dbReference type="EMBL" id="TGG36375.1"/>
    </source>
</evidence>
<dbReference type="SUPFAM" id="SSF50156">
    <property type="entry name" value="PDZ domain-like"/>
    <property type="match status" value="1"/>
</dbReference>
<gene>
    <name evidence="8" type="ORF">EZ315_10940</name>
</gene>
<sequence>MNNRLKNPGVWMPLALALALVGGMWIGKTFFNNYHGWDSRSKLDTILELINKNYVDEIDTDSILEVSFPEIISHLDPHSVYIPASDLQSVNEELEGSFSGIGISFNMLGDTINVLEVISGGPSEKVGILPGDRIITINDSLVAGQKWTNSKVMSNLRGPKGSTVRLGIKRPTAKELLPYDVKRDDIPVTSIDASYFIDDEVGYIKINKFGATTYSEFLTSMVTLMADGAKRFIIDLRGNGGGFMDHAVLMANEFLPSGSPIVAIKGKNRSRDNATMSDGSGSFKDKELVVLLDEISASASEIFAGAMQDNDRGLIIGRRSFGKGLVQNQLELPDSSALRLTIARYYTPSGRCIQKTYAPGVDYERELLNRFEHGELYSADSIKQDKSLEFTTLHGRTVYGGGGITPDIFVPNDSTGITSYYINVINAGLIPKYTFEYTDANRANLSKSKDGHELLTMLPDDDTLLQNFVNYAQKNGVAPRWYYINLSRDLLVNSLKAMIARNIHGVQGYYEVMNDSDPTVLAALEALNSGKSAFPITDSNAKKDNE</sequence>
<dbReference type="SMART" id="SM00245">
    <property type="entry name" value="TSPc"/>
    <property type="match status" value="1"/>
</dbReference>
<dbReference type="InterPro" id="IPR004447">
    <property type="entry name" value="Peptidase_S41A"/>
</dbReference>
<organism evidence="8 9">
    <name type="scientific">Duncaniella freteri</name>
    <dbReference type="NCBI Taxonomy" id="2530391"/>
    <lineage>
        <taxon>Bacteria</taxon>
        <taxon>Pseudomonadati</taxon>
        <taxon>Bacteroidota</taxon>
        <taxon>Bacteroidia</taxon>
        <taxon>Bacteroidales</taxon>
        <taxon>Muribaculaceae</taxon>
        <taxon>Duncaniella</taxon>
    </lineage>
</organism>
<evidence type="ECO:0000256" key="3">
    <source>
        <dbReference type="ARBA" id="ARBA00022801"/>
    </source>
</evidence>
<evidence type="ECO:0000313" key="9">
    <source>
        <dbReference type="Proteomes" id="UP000297635"/>
    </source>
</evidence>
<comment type="caution">
    <text evidence="8">The sequence shown here is derived from an EMBL/GenBank/DDBJ whole genome shotgun (WGS) entry which is preliminary data.</text>
</comment>
<keyword evidence="6" id="KW-1133">Transmembrane helix</keyword>
<dbReference type="InterPro" id="IPR001478">
    <property type="entry name" value="PDZ"/>
</dbReference>
<evidence type="ECO:0000256" key="4">
    <source>
        <dbReference type="ARBA" id="ARBA00022825"/>
    </source>
</evidence>
<dbReference type="InterPro" id="IPR036034">
    <property type="entry name" value="PDZ_sf"/>
</dbReference>
<dbReference type="CDD" id="cd07560">
    <property type="entry name" value="Peptidase_S41_CPP"/>
    <property type="match status" value="1"/>
</dbReference>
<keyword evidence="6" id="KW-0472">Membrane</keyword>
<dbReference type="InterPro" id="IPR029045">
    <property type="entry name" value="ClpP/crotonase-like_dom_sf"/>
</dbReference>
<dbReference type="GO" id="GO:0006508">
    <property type="term" value="P:proteolysis"/>
    <property type="evidence" value="ECO:0007669"/>
    <property type="project" value="UniProtKB-KW"/>
</dbReference>
<comment type="similarity">
    <text evidence="1 5">Belongs to the peptidase S41A family.</text>
</comment>
<evidence type="ECO:0000259" key="7">
    <source>
        <dbReference type="PROSITE" id="PS50106"/>
    </source>
</evidence>
<dbReference type="Gene3D" id="3.30.750.44">
    <property type="match status" value="1"/>
</dbReference>
<keyword evidence="4 5" id="KW-0720">Serine protease</keyword>
<dbReference type="PANTHER" id="PTHR32060">
    <property type="entry name" value="TAIL-SPECIFIC PROTEASE"/>
    <property type="match status" value="1"/>
</dbReference>
<dbReference type="Gene3D" id="2.30.42.10">
    <property type="match status" value="1"/>
</dbReference>
<dbReference type="SUPFAM" id="SSF52096">
    <property type="entry name" value="ClpP/crotonase"/>
    <property type="match status" value="1"/>
</dbReference>
<feature type="transmembrane region" description="Helical" evidence="6">
    <location>
        <begin position="12"/>
        <end position="31"/>
    </location>
</feature>
<dbReference type="SMART" id="SM00228">
    <property type="entry name" value="PDZ"/>
    <property type="match status" value="1"/>
</dbReference>